<keyword evidence="1 2" id="KW-0238">DNA-binding</keyword>
<dbReference type="KEGG" id="fak:FUA48_09735"/>
<name>A0A5B9FSG1_9FLAO</name>
<dbReference type="RefSeq" id="WP_147583356.1">
    <property type="nucleotide sequence ID" value="NZ_CP042831.1"/>
</dbReference>
<evidence type="ECO:0000313" key="5">
    <source>
        <dbReference type="Proteomes" id="UP000321222"/>
    </source>
</evidence>
<proteinExistence type="predicted"/>
<accession>A0A5B9FSG1</accession>
<gene>
    <name evidence="4" type="ORF">FUA48_09735</name>
</gene>
<dbReference type="PIRSF" id="PIRSF002070">
    <property type="entry name" value="SSB"/>
    <property type="match status" value="1"/>
</dbReference>
<keyword evidence="5" id="KW-1185">Reference proteome</keyword>
<dbReference type="PROSITE" id="PS50935">
    <property type="entry name" value="SSB"/>
    <property type="match status" value="1"/>
</dbReference>
<dbReference type="EMBL" id="CP042831">
    <property type="protein sequence ID" value="QEE49855.1"/>
    <property type="molecule type" value="Genomic_DNA"/>
</dbReference>
<dbReference type="Gene3D" id="2.40.50.140">
    <property type="entry name" value="Nucleic acid-binding proteins"/>
    <property type="match status" value="1"/>
</dbReference>
<sequence length="139" mass="14887">MEITGRLTADAQVRTLSDNRQVVNFSVAVSDSYKARSGERITQTEFFDCSYWIATGIAQYLTKGTIVELSGRVSARAWVDSEGNAKAGLNFHTSKITLHGGGVATDKAQPVNQTAASEAPVYEAEVVPNGTASDDDLPF</sequence>
<dbReference type="SUPFAM" id="SSF50249">
    <property type="entry name" value="Nucleic acid-binding proteins"/>
    <property type="match status" value="1"/>
</dbReference>
<dbReference type="NCBIfam" id="TIGR00621">
    <property type="entry name" value="ssb"/>
    <property type="match status" value="1"/>
</dbReference>
<dbReference type="AlphaFoldDB" id="A0A5B9FSG1"/>
<dbReference type="InterPro" id="IPR012340">
    <property type="entry name" value="NA-bd_OB-fold"/>
</dbReference>
<dbReference type="InterPro" id="IPR011344">
    <property type="entry name" value="ssDNA-bd"/>
</dbReference>
<dbReference type="CDD" id="cd04496">
    <property type="entry name" value="SSB_OBF"/>
    <property type="match status" value="1"/>
</dbReference>
<evidence type="ECO:0000313" key="4">
    <source>
        <dbReference type="EMBL" id="QEE49855.1"/>
    </source>
</evidence>
<reference evidence="4 5" key="1">
    <citation type="submission" date="2019-08" db="EMBL/GenBank/DDBJ databases">
        <title>Flavobacterium alkalisoli sp. nov., isolated from rhizosphere soil of Suaeda salsa.</title>
        <authorList>
            <person name="Sun J.-Q."/>
            <person name="Xu L."/>
        </authorList>
    </citation>
    <scope>NUCLEOTIDE SEQUENCE [LARGE SCALE GENOMIC DNA]</scope>
    <source>
        <strain evidence="4 5">XS-5</strain>
    </source>
</reference>
<protein>
    <recommendedName>
        <fullName evidence="2 3">Single-stranded DNA-binding protein</fullName>
    </recommendedName>
</protein>
<evidence type="ECO:0000256" key="3">
    <source>
        <dbReference type="RuleBase" id="RU000524"/>
    </source>
</evidence>
<dbReference type="InterPro" id="IPR000424">
    <property type="entry name" value="Primosome_PriB/ssb"/>
</dbReference>
<evidence type="ECO:0000256" key="2">
    <source>
        <dbReference type="PIRNR" id="PIRNR002070"/>
    </source>
</evidence>
<dbReference type="GO" id="GO:0006260">
    <property type="term" value="P:DNA replication"/>
    <property type="evidence" value="ECO:0007669"/>
    <property type="project" value="InterPro"/>
</dbReference>
<dbReference type="OrthoDB" id="1265936at2"/>
<organism evidence="4 5">
    <name type="scientific">Flavobacterium alkalisoli</name>
    <dbReference type="NCBI Taxonomy" id="2602769"/>
    <lineage>
        <taxon>Bacteria</taxon>
        <taxon>Pseudomonadati</taxon>
        <taxon>Bacteroidota</taxon>
        <taxon>Flavobacteriia</taxon>
        <taxon>Flavobacteriales</taxon>
        <taxon>Flavobacteriaceae</taxon>
        <taxon>Flavobacterium</taxon>
    </lineage>
</organism>
<dbReference type="Pfam" id="PF00436">
    <property type="entry name" value="SSB"/>
    <property type="match status" value="1"/>
</dbReference>
<dbReference type="GO" id="GO:0003697">
    <property type="term" value="F:single-stranded DNA binding"/>
    <property type="evidence" value="ECO:0007669"/>
    <property type="project" value="InterPro"/>
</dbReference>
<evidence type="ECO:0000256" key="1">
    <source>
        <dbReference type="ARBA" id="ARBA00023125"/>
    </source>
</evidence>
<dbReference type="Proteomes" id="UP000321222">
    <property type="component" value="Chromosome"/>
</dbReference>